<protein>
    <submittedName>
        <fullName evidence="1">Uncharacterized protein</fullName>
    </submittedName>
</protein>
<dbReference type="AlphaFoldDB" id="X1DUK3"/>
<reference evidence="1" key="1">
    <citation type="journal article" date="2014" name="Front. Microbiol.">
        <title>High frequency of phylogenetically diverse reductive dehalogenase-homologous genes in deep subseafloor sedimentary metagenomes.</title>
        <authorList>
            <person name="Kawai M."/>
            <person name="Futagami T."/>
            <person name="Toyoda A."/>
            <person name="Takaki Y."/>
            <person name="Nishi S."/>
            <person name="Hori S."/>
            <person name="Arai W."/>
            <person name="Tsubouchi T."/>
            <person name="Morono Y."/>
            <person name="Uchiyama I."/>
            <person name="Ito T."/>
            <person name="Fujiyama A."/>
            <person name="Inagaki F."/>
            <person name="Takami H."/>
        </authorList>
    </citation>
    <scope>NUCLEOTIDE SEQUENCE</scope>
    <source>
        <strain evidence="1">Expedition CK06-06</strain>
    </source>
</reference>
<name>X1DUK3_9ZZZZ</name>
<proteinExistence type="predicted"/>
<evidence type="ECO:0000313" key="1">
    <source>
        <dbReference type="EMBL" id="GAH11915.1"/>
    </source>
</evidence>
<comment type="caution">
    <text evidence="1">The sequence shown here is derived from an EMBL/GenBank/DDBJ whole genome shotgun (WGS) entry which is preliminary data.</text>
</comment>
<feature type="non-terminal residue" evidence="1">
    <location>
        <position position="1"/>
    </location>
</feature>
<organism evidence="1">
    <name type="scientific">marine sediment metagenome</name>
    <dbReference type="NCBI Taxonomy" id="412755"/>
    <lineage>
        <taxon>unclassified sequences</taxon>
        <taxon>metagenomes</taxon>
        <taxon>ecological metagenomes</taxon>
    </lineage>
</organism>
<accession>X1DUK3</accession>
<sequence>NESIRNDVKRPWGRKEIEFGDYYRRTNRVLLWS</sequence>
<dbReference type="EMBL" id="BART01039228">
    <property type="protein sequence ID" value="GAH11915.1"/>
    <property type="molecule type" value="Genomic_DNA"/>
</dbReference>
<gene>
    <name evidence="1" type="ORF">S01H4_64596</name>
</gene>